<organism evidence="1">
    <name type="scientific">uncultured Thermomicrobiales bacterium</name>
    <dbReference type="NCBI Taxonomy" id="1645740"/>
    <lineage>
        <taxon>Bacteria</taxon>
        <taxon>Pseudomonadati</taxon>
        <taxon>Thermomicrobiota</taxon>
        <taxon>Thermomicrobia</taxon>
        <taxon>Thermomicrobiales</taxon>
        <taxon>environmental samples</taxon>
    </lineage>
</organism>
<dbReference type="AlphaFoldDB" id="A0A6J4UX26"/>
<dbReference type="EMBL" id="CADCWG010000182">
    <property type="protein sequence ID" value="CAA9563073.1"/>
    <property type="molecule type" value="Genomic_DNA"/>
</dbReference>
<accession>A0A6J4UX26</accession>
<name>A0A6J4UX26_9BACT</name>
<feature type="non-terminal residue" evidence="1">
    <location>
        <position position="52"/>
    </location>
</feature>
<reference evidence="1" key="1">
    <citation type="submission" date="2020-02" db="EMBL/GenBank/DDBJ databases">
        <authorList>
            <person name="Meier V. D."/>
        </authorList>
    </citation>
    <scope>NUCLEOTIDE SEQUENCE</scope>
    <source>
        <strain evidence="1">AVDCRST_MAG49</strain>
    </source>
</reference>
<evidence type="ECO:0000313" key="1">
    <source>
        <dbReference type="EMBL" id="CAA9563073.1"/>
    </source>
</evidence>
<gene>
    <name evidence="1" type="ORF">AVDCRST_MAG49-2664</name>
</gene>
<sequence length="52" mass="5427">VADCGRARSIAADRCRGLSHDSDKASVGQSAASRYHGRWAVDARSSPLKGGL</sequence>
<feature type="non-terminal residue" evidence="1">
    <location>
        <position position="1"/>
    </location>
</feature>
<protein>
    <submittedName>
        <fullName evidence="1">Uncharacterized protein</fullName>
    </submittedName>
</protein>
<proteinExistence type="predicted"/>